<name>A0A918XSB0_9PROT</name>
<evidence type="ECO:0000313" key="7">
    <source>
        <dbReference type="Proteomes" id="UP000630353"/>
    </source>
</evidence>
<evidence type="ECO:0000256" key="4">
    <source>
        <dbReference type="SAM" id="SignalP"/>
    </source>
</evidence>
<evidence type="ECO:0000259" key="5">
    <source>
        <dbReference type="Pfam" id="PF00496"/>
    </source>
</evidence>
<dbReference type="InterPro" id="IPR039424">
    <property type="entry name" value="SBP_5"/>
</dbReference>
<dbReference type="InterPro" id="IPR030678">
    <property type="entry name" value="Peptide/Ni-bd"/>
</dbReference>
<sequence length="502" mass="54921">MTRKLSLAVAAGMMLIGSAASAETLRIGLADDPDVLDPDQSRTFVGRIVYTALCDKLVDIDPDLNFVPQLATAWEWSDGGKTLTMKLRDGVTFHDGEKFDAAAVKANIERSKTLPESRRKSEVKSIDTVDVVDPLTVRFNLKAPDATLLATLSDRAGMMVSPKAAAEAGAGLGAKLVCSGPFKFVERVQQDRIVLEKFPAHWNAANIHFDQVIYRTIPDSTVRLANLQAGDLDMLERLSPPDIATVKADSKLQVVDVVGLGYQGITINNNNGERSKTPLGQDPRVRKALELSIDRAALNQVVFDGAHLPGNQFVSPQSQFYNQAIPVPARDVAKAKALLKEAGAEGFSFEMQFPNNPDMTRAAQVIQAMAAEAGFDVKLRATEFATMLKEQSAGNYQATEVGWSGRVDPDGNIHAFATCKGGINDTKYCNPEVDKLLDAARQTNDVAERKKLYASAIEILDRERPIIYLYHPKWIWALSSKLQGYKPYPDAMIRLEGMKKAS</sequence>
<feature type="domain" description="Solute-binding protein family 5" evidence="5">
    <location>
        <begin position="66"/>
        <end position="421"/>
    </location>
</feature>
<gene>
    <name evidence="6" type="primary">dppA</name>
    <name evidence="6" type="ORF">GCM10017083_26960</name>
</gene>
<dbReference type="PANTHER" id="PTHR30290:SF38">
    <property type="entry name" value="D,D-DIPEPTIDE-BINDING PERIPLASMIC PROTEIN DDPA-RELATED"/>
    <property type="match status" value="1"/>
</dbReference>
<dbReference type="RefSeq" id="WP_189990372.1">
    <property type="nucleotide sequence ID" value="NZ_BMZS01000005.1"/>
</dbReference>
<feature type="chain" id="PRO_5037252738" evidence="4">
    <location>
        <begin position="23"/>
        <end position="502"/>
    </location>
</feature>
<dbReference type="GO" id="GO:0030288">
    <property type="term" value="C:outer membrane-bounded periplasmic space"/>
    <property type="evidence" value="ECO:0007669"/>
    <property type="project" value="UniProtKB-ARBA"/>
</dbReference>
<dbReference type="InterPro" id="IPR000914">
    <property type="entry name" value="SBP_5_dom"/>
</dbReference>
<dbReference type="CDD" id="cd08511">
    <property type="entry name" value="PBP2_NikA_DppA_OppA_like_5"/>
    <property type="match status" value="1"/>
</dbReference>
<evidence type="ECO:0000256" key="3">
    <source>
        <dbReference type="ARBA" id="ARBA00022729"/>
    </source>
</evidence>
<dbReference type="EMBL" id="BMZS01000005">
    <property type="protein sequence ID" value="GHD51953.1"/>
    <property type="molecule type" value="Genomic_DNA"/>
</dbReference>
<reference evidence="6" key="2">
    <citation type="submission" date="2020-09" db="EMBL/GenBank/DDBJ databases">
        <authorList>
            <person name="Sun Q."/>
            <person name="Kim S."/>
        </authorList>
    </citation>
    <scope>NUCLEOTIDE SEQUENCE</scope>
    <source>
        <strain evidence="6">KCTC 42651</strain>
    </source>
</reference>
<dbReference type="SUPFAM" id="SSF53850">
    <property type="entry name" value="Periplasmic binding protein-like II"/>
    <property type="match status" value="1"/>
</dbReference>
<protein>
    <submittedName>
        <fullName evidence="6">Peptide ABC transporter substrate-binding protein</fullName>
    </submittedName>
</protein>
<dbReference type="Gene3D" id="3.10.105.10">
    <property type="entry name" value="Dipeptide-binding Protein, Domain 3"/>
    <property type="match status" value="1"/>
</dbReference>
<comment type="similarity">
    <text evidence="2">Belongs to the bacterial solute-binding protein 5 family.</text>
</comment>
<dbReference type="PIRSF" id="PIRSF002741">
    <property type="entry name" value="MppA"/>
    <property type="match status" value="1"/>
</dbReference>
<dbReference type="AlphaFoldDB" id="A0A918XSB0"/>
<comment type="subcellular location">
    <subcellularLocation>
        <location evidence="1">Periplasm</location>
    </subcellularLocation>
</comment>
<dbReference type="PANTHER" id="PTHR30290">
    <property type="entry name" value="PERIPLASMIC BINDING COMPONENT OF ABC TRANSPORTER"/>
    <property type="match status" value="1"/>
</dbReference>
<feature type="signal peptide" evidence="4">
    <location>
        <begin position="1"/>
        <end position="22"/>
    </location>
</feature>
<evidence type="ECO:0000256" key="2">
    <source>
        <dbReference type="ARBA" id="ARBA00005695"/>
    </source>
</evidence>
<comment type="caution">
    <text evidence="6">The sequence shown here is derived from an EMBL/GenBank/DDBJ whole genome shotgun (WGS) entry which is preliminary data.</text>
</comment>
<dbReference type="Gene3D" id="3.90.76.10">
    <property type="entry name" value="Dipeptide-binding Protein, Domain 1"/>
    <property type="match status" value="1"/>
</dbReference>
<reference evidence="6" key="1">
    <citation type="journal article" date="2014" name="Int. J. Syst. Evol. Microbiol.">
        <title>Complete genome sequence of Corynebacterium casei LMG S-19264T (=DSM 44701T), isolated from a smear-ripened cheese.</title>
        <authorList>
            <consortium name="US DOE Joint Genome Institute (JGI-PGF)"/>
            <person name="Walter F."/>
            <person name="Albersmeier A."/>
            <person name="Kalinowski J."/>
            <person name="Ruckert C."/>
        </authorList>
    </citation>
    <scope>NUCLEOTIDE SEQUENCE</scope>
    <source>
        <strain evidence="6">KCTC 42651</strain>
    </source>
</reference>
<dbReference type="GO" id="GO:0015833">
    <property type="term" value="P:peptide transport"/>
    <property type="evidence" value="ECO:0007669"/>
    <property type="project" value="TreeGrafter"/>
</dbReference>
<keyword evidence="3 4" id="KW-0732">Signal</keyword>
<organism evidence="6 7">
    <name type="scientific">Thalassobaculum fulvum</name>
    <dbReference type="NCBI Taxonomy" id="1633335"/>
    <lineage>
        <taxon>Bacteria</taxon>
        <taxon>Pseudomonadati</taxon>
        <taxon>Pseudomonadota</taxon>
        <taxon>Alphaproteobacteria</taxon>
        <taxon>Rhodospirillales</taxon>
        <taxon>Thalassobaculaceae</taxon>
        <taxon>Thalassobaculum</taxon>
    </lineage>
</organism>
<proteinExistence type="inferred from homology"/>
<evidence type="ECO:0000313" key="6">
    <source>
        <dbReference type="EMBL" id="GHD51953.1"/>
    </source>
</evidence>
<keyword evidence="7" id="KW-1185">Reference proteome</keyword>
<accession>A0A918XSB0</accession>
<dbReference type="GO" id="GO:1904680">
    <property type="term" value="F:peptide transmembrane transporter activity"/>
    <property type="evidence" value="ECO:0007669"/>
    <property type="project" value="TreeGrafter"/>
</dbReference>
<dbReference type="Gene3D" id="3.40.190.10">
    <property type="entry name" value="Periplasmic binding protein-like II"/>
    <property type="match status" value="1"/>
</dbReference>
<dbReference type="GO" id="GO:0043190">
    <property type="term" value="C:ATP-binding cassette (ABC) transporter complex"/>
    <property type="evidence" value="ECO:0007669"/>
    <property type="project" value="InterPro"/>
</dbReference>
<dbReference type="Proteomes" id="UP000630353">
    <property type="component" value="Unassembled WGS sequence"/>
</dbReference>
<dbReference type="Pfam" id="PF00496">
    <property type="entry name" value="SBP_bac_5"/>
    <property type="match status" value="1"/>
</dbReference>
<evidence type="ECO:0000256" key="1">
    <source>
        <dbReference type="ARBA" id="ARBA00004418"/>
    </source>
</evidence>